<dbReference type="Pfam" id="PF00059">
    <property type="entry name" value="Lectin_C"/>
    <property type="match status" value="1"/>
</dbReference>
<feature type="domain" description="C-type lectin" evidence="2">
    <location>
        <begin position="13"/>
        <end position="129"/>
    </location>
</feature>
<evidence type="ECO:0000313" key="3">
    <source>
        <dbReference type="Proteomes" id="UP000887540"/>
    </source>
</evidence>
<dbReference type="SUPFAM" id="SSF56436">
    <property type="entry name" value="C-type lectin-like"/>
    <property type="match status" value="1"/>
</dbReference>
<accession>A0A914CJ75</accession>
<dbReference type="InterPro" id="IPR001304">
    <property type="entry name" value="C-type_lectin-like"/>
</dbReference>
<reference evidence="4" key="1">
    <citation type="submission" date="2022-11" db="UniProtKB">
        <authorList>
            <consortium name="WormBaseParasite"/>
        </authorList>
    </citation>
    <scope>IDENTIFICATION</scope>
</reference>
<dbReference type="InterPro" id="IPR016186">
    <property type="entry name" value="C-type_lectin-like/link_sf"/>
</dbReference>
<dbReference type="PROSITE" id="PS50041">
    <property type="entry name" value="C_TYPE_LECTIN_2"/>
    <property type="match status" value="1"/>
</dbReference>
<dbReference type="Proteomes" id="UP000887540">
    <property type="component" value="Unplaced"/>
</dbReference>
<organism evidence="3 4">
    <name type="scientific">Acrobeloides nanus</name>
    <dbReference type="NCBI Taxonomy" id="290746"/>
    <lineage>
        <taxon>Eukaryota</taxon>
        <taxon>Metazoa</taxon>
        <taxon>Ecdysozoa</taxon>
        <taxon>Nematoda</taxon>
        <taxon>Chromadorea</taxon>
        <taxon>Rhabditida</taxon>
        <taxon>Tylenchina</taxon>
        <taxon>Cephalobomorpha</taxon>
        <taxon>Cephaloboidea</taxon>
        <taxon>Cephalobidae</taxon>
        <taxon>Acrobeloides</taxon>
    </lineage>
</organism>
<evidence type="ECO:0000313" key="4">
    <source>
        <dbReference type="WBParaSite" id="ACRNAN_scaffold11028.g22770.t1"/>
    </source>
</evidence>
<feature type="region of interest" description="Disordered" evidence="1">
    <location>
        <begin position="200"/>
        <end position="220"/>
    </location>
</feature>
<sequence length="220" mass="25657">MPHASNNFTQHKITAMSKWFVNNELAFNDAENYCQNEGGHLTSVHSIDEDEFIDNLYHQNNNAWGIVWIGFYDYGADLSPQLWSWTDGSPVTYTNWIGPPNEDTSHCAKLITSQSPYNNGNRYWQNQKCIHPTKTKLLFLAMKARILTFREKRSEKTIYLCERKQDRKTHIVCGRCANHVCEKHFHILCDNCLDIEDSVQENDENQEVEDEDMEEETSSE</sequence>
<dbReference type="WBParaSite" id="ACRNAN_scaffold11028.g22770.t1">
    <property type="protein sequence ID" value="ACRNAN_scaffold11028.g22770.t1"/>
    <property type="gene ID" value="ACRNAN_scaffold11028.g22770"/>
</dbReference>
<dbReference type="PANTHER" id="PTHR22803">
    <property type="entry name" value="MANNOSE, PHOSPHOLIPASE, LECTIN RECEPTOR RELATED"/>
    <property type="match status" value="1"/>
</dbReference>
<dbReference type="SMART" id="SM00034">
    <property type="entry name" value="CLECT"/>
    <property type="match status" value="1"/>
</dbReference>
<evidence type="ECO:0000259" key="2">
    <source>
        <dbReference type="PROSITE" id="PS50041"/>
    </source>
</evidence>
<dbReference type="CDD" id="cd00037">
    <property type="entry name" value="CLECT"/>
    <property type="match status" value="1"/>
</dbReference>
<dbReference type="AlphaFoldDB" id="A0A914CJ75"/>
<dbReference type="InterPro" id="IPR016187">
    <property type="entry name" value="CTDL_fold"/>
</dbReference>
<keyword evidence="3" id="KW-1185">Reference proteome</keyword>
<evidence type="ECO:0000256" key="1">
    <source>
        <dbReference type="SAM" id="MobiDB-lite"/>
    </source>
</evidence>
<protein>
    <submittedName>
        <fullName evidence="4">C-type lectin domain-containing protein</fullName>
    </submittedName>
</protein>
<proteinExistence type="predicted"/>
<name>A0A914CJ75_9BILA</name>
<dbReference type="InterPro" id="IPR050111">
    <property type="entry name" value="C-type_lectin/snaclec_domain"/>
</dbReference>
<dbReference type="Gene3D" id="3.10.100.10">
    <property type="entry name" value="Mannose-Binding Protein A, subunit A"/>
    <property type="match status" value="1"/>
</dbReference>